<proteinExistence type="predicted"/>
<dbReference type="EMBL" id="CAJPDR010000892">
    <property type="protein sequence ID" value="CAF9943098.1"/>
    <property type="molecule type" value="Genomic_DNA"/>
</dbReference>
<dbReference type="InterPro" id="IPR050600">
    <property type="entry name" value="SETD3_SETD6_MTase"/>
</dbReference>
<reference evidence="5" key="1">
    <citation type="submission" date="2021-03" db="EMBL/GenBank/DDBJ databases">
        <authorList>
            <person name="Tagirdzhanova G."/>
        </authorList>
    </citation>
    <scope>NUCLEOTIDE SEQUENCE</scope>
</reference>
<keyword evidence="6" id="KW-1185">Reference proteome</keyword>
<keyword evidence="3" id="KW-0949">S-adenosyl-L-methionine</keyword>
<dbReference type="AlphaFoldDB" id="A0A8H3PK74"/>
<evidence type="ECO:0000259" key="4">
    <source>
        <dbReference type="Pfam" id="PF09273"/>
    </source>
</evidence>
<organism evidence="5 6">
    <name type="scientific">Alectoria fallacina</name>
    <dbReference type="NCBI Taxonomy" id="1903189"/>
    <lineage>
        <taxon>Eukaryota</taxon>
        <taxon>Fungi</taxon>
        <taxon>Dikarya</taxon>
        <taxon>Ascomycota</taxon>
        <taxon>Pezizomycotina</taxon>
        <taxon>Lecanoromycetes</taxon>
        <taxon>OSLEUM clade</taxon>
        <taxon>Lecanoromycetidae</taxon>
        <taxon>Lecanorales</taxon>
        <taxon>Lecanorineae</taxon>
        <taxon>Parmeliaceae</taxon>
        <taxon>Alectoria</taxon>
    </lineage>
</organism>
<dbReference type="Proteomes" id="UP000664203">
    <property type="component" value="Unassembled WGS sequence"/>
</dbReference>
<dbReference type="SUPFAM" id="SSF82199">
    <property type="entry name" value="SET domain"/>
    <property type="match status" value="1"/>
</dbReference>
<dbReference type="Gene3D" id="3.90.1410.10">
    <property type="entry name" value="set domain protein methyltransferase, domain 1"/>
    <property type="match status" value="1"/>
</dbReference>
<name>A0A8H3PK74_9LECA</name>
<evidence type="ECO:0000256" key="1">
    <source>
        <dbReference type="ARBA" id="ARBA00022603"/>
    </source>
</evidence>
<dbReference type="GO" id="GO:0032259">
    <property type="term" value="P:methylation"/>
    <property type="evidence" value="ECO:0007669"/>
    <property type="project" value="UniProtKB-KW"/>
</dbReference>
<protein>
    <recommendedName>
        <fullName evidence="4">Rubisco LSMT substrate-binding domain-containing protein</fullName>
    </recommendedName>
</protein>
<evidence type="ECO:0000313" key="5">
    <source>
        <dbReference type="EMBL" id="CAF9943098.1"/>
    </source>
</evidence>
<keyword evidence="2" id="KW-0808">Transferase</keyword>
<dbReference type="Gene3D" id="3.90.1420.10">
    <property type="entry name" value="Rubisco LSMT, substrate-binding domain"/>
    <property type="match status" value="1"/>
</dbReference>
<dbReference type="Pfam" id="PF09273">
    <property type="entry name" value="Rubis-subs-bind"/>
    <property type="match status" value="1"/>
</dbReference>
<dbReference type="InterPro" id="IPR015353">
    <property type="entry name" value="Rubisco_LSMT_subst-bd"/>
</dbReference>
<dbReference type="InterPro" id="IPR046341">
    <property type="entry name" value="SET_dom_sf"/>
</dbReference>
<dbReference type="InterPro" id="IPR036464">
    <property type="entry name" value="Rubisco_LSMT_subst-bd_sf"/>
</dbReference>
<dbReference type="SUPFAM" id="SSF81822">
    <property type="entry name" value="RuBisCo LSMT C-terminal, substrate-binding domain"/>
    <property type="match status" value="1"/>
</dbReference>
<feature type="domain" description="Rubisco LSMT substrate-binding" evidence="4">
    <location>
        <begin position="376"/>
        <end position="422"/>
    </location>
</feature>
<dbReference type="PANTHER" id="PTHR13271">
    <property type="entry name" value="UNCHARACTERIZED PUTATIVE METHYLTRANSFERASE"/>
    <property type="match status" value="1"/>
</dbReference>
<gene>
    <name evidence="5" type="ORF">ALECFALPRED_010600</name>
</gene>
<keyword evidence="1" id="KW-0489">Methyltransferase</keyword>
<accession>A0A8H3PK74</accession>
<sequence length="431" mass="48283">MALYAGNDAFHAKTSAFLKWLRERPRTTISRKLEITDLRDHNAGRGIVAVEDMEEAEELFSITLSDVLAVQNSSLQKVKPHLLEHLDSWNSLVLVMMYEVRLGKESTWWNYLQILPNDFDALIYWSSSELAELEGSAVLKKIGKDDADESFKKSLFPVVQQQPEIFGRHAQDFGGSSACAVLLNLAHRMATLIMAYGFDIGKKISSQEDDEEEQADGSSQSADKVNKGIVPLANSFNADGDLNNVNILAELVFGLKIDLDDGMLIPRKRSGVTVMVRRITRNGVDIETIIFAASKHNQLNDREQATRLELAATWEVLQDGYDLRRPPESGSFESDQSLILTITALLLDTDAAKQATARIRTPNQPPPFLLTTLGLVLKEIISHRQKAYTTMLAEDVALSEDLSLQRRRRMAIEVRLGKKEILSWQLSESTK</sequence>
<evidence type="ECO:0000313" key="6">
    <source>
        <dbReference type="Proteomes" id="UP000664203"/>
    </source>
</evidence>
<dbReference type="PANTHER" id="PTHR13271:SF34">
    <property type="entry name" value="N-LYSINE METHYLTRANSFERASE SETD6"/>
    <property type="match status" value="1"/>
</dbReference>
<evidence type="ECO:0000256" key="2">
    <source>
        <dbReference type="ARBA" id="ARBA00022679"/>
    </source>
</evidence>
<dbReference type="GO" id="GO:0016279">
    <property type="term" value="F:protein-lysine N-methyltransferase activity"/>
    <property type="evidence" value="ECO:0007669"/>
    <property type="project" value="TreeGrafter"/>
</dbReference>
<dbReference type="GO" id="GO:0005634">
    <property type="term" value="C:nucleus"/>
    <property type="evidence" value="ECO:0007669"/>
    <property type="project" value="TreeGrafter"/>
</dbReference>
<evidence type="ECO:0000256" key="3">
    <source>
        <dbReference type="ARBA" id="ARBA00022691"/>
    </source>
</evidence>
<dbReference type="OrthoDB" id="341421at2759"/>
<comment type="caution">
    <text evidence="5">The sequence shown here is derived from an EMBL/GenBank/DDBJ whole genome shotgun (WGS) entry which is preliminary data.</text>
</comment>